<dbReference type="Proteomes" id="UP000294530">
    <property type="component" value="Unassembled WGS sequence"/>
</dbReference>
<dbReference type="RefSeq" id="XP_067815662.1">
    <property type="nucleotide sequence ID" value="XM_067960840.1"/>
</dbReference>
<gene>
    <name evidence="1" type="ORF">CCR75_002743</name>
</gene>
<dbReference type="KEGG" id="blac:94346511"/>
<dbReference type="EMBL" id="SHOA02000203">
    <property type="protein sequence ID" value="TDH66163.1"/>
    <property type="molecule type" value="Genomic_DNA"/>
</dbReference>
<comment type="caution">
    <text evidence="1">The sequence shown here is derived from an EMBL/GenBank/DDBJ whole genome shotgun (WGS) entry which is preliminary data.</text>
</comment>
<dbReference type="AlphaFoldDB" id="A0A976IBN6"/>
<accession>A0A976IBN6</accession>
<proteinExistence type="predicted"/>
<keyword evidence="2" id="KW-1185">Reference proteome</keyword>
<organism evidence="1 2">
    <name type="scientific">Bremia lactucae</name>
    <name type="common">Lettuce downy mildew</name>
    <dbReference type="NCBI Taxonomy" id="4779"/>
    <lineage>
        <taxon>Eukaryota</taxon>
        <taxon>Sar</taxon>
        <taxon>Stramenopiles</taxon>
        <taxon>Oomycota</taxon>
        <taxon>Peronosporomycetes</taxon>
        <taxon>Peronosporales</taxon>
        <taxon>Peronosporaceae</taxon>
        <taxon>Bremia</taxon>
    </lineage>
</organism>
<reference evidence="1 2" key="1">
    <citation type="journal article" date="2021" name="Genome Biol.">
        <title>AFLAP: assembly-free linkage analysis pipeline using k-mers from genome sequencing data.</title>
        <authorList>
            <person name="Fletcher K."/>
            <person name="Zhang L."/>
            <person name="Gil J."/>
            <person name="Han R."/>
            <person name="Cavanaugh K."/>
            <person name="Michelmore R."/>
        </authorList>
    </citation>
    <scope>NUCLEOTIDE SEQUENCE [LARGE SCALE GENOMIC DNA]</scope>
    <source>
        <strain evidence="1 2">SF5</strain>
    </source>
</reference>
<sequence length="306" mass="34769">MREGFARVACGVALLIRRADTTTAADAAEVAMPEQVQSLETALNNTSGVQFLRSPHMTALNEERDLKALVKKLLHIRTNKVTDVNVLEKKVLNDIIAGDDIEKSMKVAEYAIVYKINLFNKKSTAYHVFQNIVKENIVDNDFDKFIIRILKLISPSDKAVNQYKEIVDLSTRKPVSTTADAVHNTPHIETSTTDVTKTKKVPPYIEKVRPVLREMIIEDLKFAMATRSDIDWRFSNFIMAVIRDVSPSYVYDVYKVWDKLDAHTFAEKVQAPKYAPSIVDDAELIFVHRDQLNRLHAAKLKKLGKK</sequence>
<dbReference type="GeneID" id="94346511"/>
<evidence type="ECO:0000313" key="1">
    <source>
        <dbReference type="EMBL" id="TDH66163.1"/>
    </source>
</evidence>
<name>A0A976IBN6_BRELC</name>
<evidence type="ECO:0000313" key="2">
    <source>
        <dbReference type="Proteomes" id="UP000294530"/>
    </source>
</evidence>
<protein>
    <submittedName>
        <fullName evidence="1">Uncharacterized protein</fullName>
    </submittedName>
</protein>